<sequence length="488" mass="56055">MKTRYITLWCMLLACLIQAQSFKEAGGLGKEISLDKTGRVFVIGNSGNQFIFNVKEKRFVRFYGTNGVGGKGVSRTNSPYQNKNVGSYANQHPHDLLLDYLQSQKYKDVSLASKNALWVVKPDGNLYFRYNNYLKRAYKGGTNNKRIALTDGINFYTVKNDNSIWLYHGSNQGTKLPGKALDIAYDHKTKNLYCIGISKRIFKWNTHRYDWDLVKGTRNDFKYLSVHNNMIWAVAFNKKIYSNDINGAVYDYWESSGNKDYKLKITLEHIYCEQAWDNDKKDDYMISFKPTIKVNNRNIPMEDRKLNRIARLIQGLGAPNSLYISQNRNSRNHAAVQLHTKEKTAVAINNSGVFEISSKVNQNNAQQFLVDIKVDEVSNQTINIINIKDKLNLIEILKYLDGTKILQKYRVSRRVNVTSSNYRHGGALVNGTTIYYDMGRGFKETNLTLFNNKPVAYLEVKGSKKSTAWGASNRHTKPKLRYKIELID</sequence>
<dbReference type="PROSITE" id="PS51257">
    <property type="entry name" value="PROKAR_LIPOPROTEIN"/>
    <property type="match status" value="1"/>
</dbReference>
<organism evidence="2 3">
    <name type="scientific">Spongiivirga citrea</name>
    <dbReference type="NCBI Taxonomy" id="1481457"/>
    <lineage>
        <taxon>Bacteria</taxon>
        <taxon>Pseudomonadati</taxon>
        <taxon>Bacteroidota</taxon>
        <taxon>Flavobacteriia</taxon>
        <taxon>Flavobacteriales</taxon>
        <taxon>Flavobacteriaceae</taxon>
        <taxon>Spongiivirga</taxon>
    </lineage>
</organism>
<dbReference type="AlphaFoldDB" id="A0A6M0CZ52"/>
<keyword evidence="3" id="KW-1185">Reference proteome</keyword>
<feature type="chain" id="PRO_5026687733" evidence="1">
    <location>
        <begin position="20"/>
        <end position="488"/>
    </location>
</feature>
<comment type="caution">
    <text evidence="2">The sequence shown here is derived from an EMBL/GenBank/DDBJ whole genome shotgun (WGS) entry which is preliminary data.</text>
</comment>
<proteinExistence type="predicted"/>
<protein>
    <submittedName>
        <fullName evidence="2">Uncharacterized protein</fullName>
    </submittedName>
</protein>
<evidence type="ECO:0000313" key="3">
    <source>
        <dbReference type="Proteomes" id="UP000474296"/>
    </source>
</evidence>
<dbReference type="RefSeq" id="WP_164033747.1">
    <property type="nucleotide sequence ID" value="NZ_JAABOQ010000009.1"/>
</dbReference>
<keyword evidence="1" id="KW-0732">Signal</keyword>
<name>A0A6M0CZ52_9FLAO</name>
<accession>A0A6M0CZ52</accession>
<dbReference type="SUPFAM" id="SSF50998">
    <property type="entry name" value="Quinoprotein alcohol dehydrogenase-like"/>
    <property type="match status" value="1"/>
</dbReference>
<gene>
    <name evidence="2" type="ORF">GWK10_17730</name>
</gene>
<dbReference type="EMBL" id="JAABOQ010000009">
    <property type="protein sequence ID" value="NER19060.1"/>
    <property type="molecule type" value="Genomic_DNA"/>
</dbReference>
<dbReference type="Proteomes" id="UP000474296">
    <property type="component" value="Unassembled WGS sequence"/>
</dbReference>
<evidence type="ECO:0000256" key="1">
    <source>
        <dbReference type="SAM" id="SignalP"/>
    </source>
</evidence>
<evidence type="ECO:0000313" key="2">
    <source>
        <dbReference type="EMBL" id="NER19060.1"/>
    </source>
</evidence>
<dbReference type="InterPro" id="IPR011047">
    <property type="entry name" value="Quinoprotein_ADH-like_sf"/>
</dbReference>
<feature type="signal peptide" evidence="1">
    <location>
        <begin position="1"/>
        <end position="19"/>
    </location>
</feature>
<reference evidence="2 3" key="1">
    <citation type="submission" date="2020-01" db="EMBL/GenBank/DDBJ databases">
        <title>Spongiivirga citrea KCTC 32990T.</title>
        <authorList>
            <person name="Wang G."/>
        </authorList>
    </citation>
    <scope>NUCLEOTIDE SEQUENCE [LARGE SCALE GENOMIC DNA]</scope>
    <source>
        <strain evidence="2 3">KCTC 32990</strain>
    </source>
</reference>